<accession>A0ABV4D5N6</accession>
<reference evidence="2 3" key="1">
    <citation type="submission" date="2024-03" db="EMBL/GenBank/DDBJ databases">
        <title>Mouse gut bacterial collection (mGBC) of GemPharmatech.</title>
        <authorList>
            <person name="He Y."/>
            <person name="Dong L."/>
            <person name="Wu D."/>
            <person name="Gao X."/>
            <person name="Lin Z."/>
        </authorList>
    </citation>
    <scope>NUCLEOTIDE SEQUENCE [LARGE SCALE GENOMIC DNA]</scope>
    <source>
        <strain evidence="2 3">61-15</strain>
    </source>
</reference>
<dbReference type="GO" id="GO:0016787">
    <property type="term" value="F:hydrolase activity"/>
    <property type="evidence" value="ECO:0007669"/>
    <property type="project" value="UniProtKB-KW"/>
</dbReference>
<evidence type="ECO:0000259" key="1">
    <source>
        <dbReference type="Pfam" id="PF13472"/>
    </source>
</evidence>
<dbReference type="InterPro" id="IPR013830">
    <property type="entry name" value="SGNH_hydro"/>
</dbReference>
<keyword evidence="3" id="KW-1185">Reference proteome</keyword>
<dbReference type="CDD" id="cd00229">
    <property type="entry name" value="SGNH_hydrolase"/>
    <property type="match status" value="1"/>
</dbReference>
<proteinExistence type="predicted"/>
<dbReference type="Pfam" id="PF13472">
    <property type="entry name" value="Lipase_GDSL_2"/>
    <property type="match status" value="1"/>
</dbReference>
<dbReference type="EMBL" id="JBCLSH010000013">
    <property type="protein sequence ID" value="MEY8443632.1"/>
    <property type="molecule type" value="Genomic_DNA"/>
</dbReference>
<dbReference type="SUPFAM" id="SSF52266">
    <property type="entry name" value="SGNH hydrolase"/>
    <property type="match status" value="1"/>
</dbReference>
<dbReference type="EC" id="3.1.-.-" evidence="2"/>
<gene>
    <name evidence="2" type="ORF">AALA52_05165</name>
</gene>
<dbReference type="RefSeq" id="WP_251712229.1">
    <property type="nucleotide sequence ID" value="NZ_CALPDE010000003.1"/>
</dbReference>
<dbReference type="Gene3D" id="3.40.50.1110">
    <property type="entry name" value="SGNH hydrolase"/>
    <property type="match status" value="1"/>
</dbReference>
<dbReference type="InterPro" id="IPR036514">
    <property type="entry name" value="SGNH_hydro_sf"/>
</dbReference>
<protein>
    <submittedName>
        <fullName evidence="2">SGNH/GDSL hydrolase family protein</fullName>
        <ecNumber evidence="2">3.1.-.-</ecNumber>
    </submittedName>
</protein>
<sequence length="222" mass="24594">MDWSGKRGQWFGDSISEQDGKPYSDTGEIAIGYQTLVKRALGFSHLENLAISGRPVANGSANGSGTVSTVLEEYIPSDLVVIAGGTNDYRLDRKIGKIRKESFDEDTFIGAFQTAIEHIKKTNPNQVIVLMAPLQRDKDGYNCQNPNLIGNYLRDYVRAILEIGNYYDLPVWNGYEKSGVNEANVGQFTYDGLHLNNKGYERACASLIVFLERINCGVLGNQ</sequence>
<keyword evidence="2" id="KW-0378">Hydrolase</keyword>
<evidence type="ECO:0000313" key="2">
    <source>
        <dbReference type="EMBL" id="MEY8443632.1"/>
    </source>
</evidence>
<feature type="domain" description="SGNH hydrolase-type esterase" evidence="1">
    <location>
        <begin position="11"/>
        <end position="202"/>
    </location>
</feature>
<organism evidence="2 3">
    <name type="scientific">Lactococcus ileimucosae</name>
    <dbReference type="NCBI Taxonomy" id="2941329"/>
    <lineage>
        <taxon>Bacteria</taxon>
        <taxon>Bacillati</taxon>
        <taxon>Bacillota</taxon>
        <taxon>Bacilli</taxon>
        <taxon>Lactobacillales</taxon>
        <taxon>Streptococcaceae</taxon>
        <taxon>Lactococcus</taxon>
    </lineage>
</organism>
<comment type="caution">
    <text evidence="2">The sequence shown here is derived from an EMBL/GenBank/DDBJ whole genome shotgun (WGS) entry which is preliminary data.</text>
</comment>
<evidence type="ECO:0000313" key="3">
    <source>
        <dbReference type="Proteomes" id="UP001565283"/>
    </source>
</evidence>
<name>A0ABV4D5N6_9LACT</name>
<dbReference type="Proteomes" id="UP001565283">
    <property type="component" value="Unassembled WGS sequence"/>
</dbReference>